<keyword evidence="3" id="KW-1185">Reference proteome</keyword>
<keyword evidence="1" id="KW-0812">Transmembrane</keyword>
<dbReference type="OrthoDB" id="7066989at2"/>
<feature type="transmembrane region" description="Helical" evidence="1">
    <location>
        <begin position="7"/>
        <end position="26"/>
    </location>
</feature>
<comment type="caution">
    <text evidence="2">The sequence shown here is derived from an EMBL/GenBank/DDBJ whole genome shotgun (WGS) entry which is preliminary data.</text>
</comment>
<dbReference type="AlphaFoldDB" id="A0A368N553"/>
<dbReference type="RefSeq" id="WP_114339167.1">
    <property type="nucleotide sequence ID" value="NZ_QPID01000009.1"/>
</dbReference>
<evidence type="ECO:0000313" key="3">
    <source>
        <dbReference type="Proteomes" id="UP000252558"/>
    </source>
</evidence>
<dbReference type="EMBL" id="QPID01000009">
    <property type="protein sequence ID" value="RCU45717.1"/>
    <property type="molecule type" value="Genomic_DNA"/>
</dbReference>
<evidence type="ECO:0000256" key="1">
    <source>
        <dbReference type="SAM" id="Phobius"/>
    </source>
</evidence>
<keyword evidence="1" id="KW-1133">Transmembrane helix</keyword>
<dbReference type="Proteomes" id="UP000252558">
    <property type="component" value="Unassembled WGS sequence"/>
</dbReference>
<gene>
    <name evidence="2" type="ORF">DU002_14760</name>
</gene>
<name>A0A368N553_9GAMM</name>
<evidence type="ECO:0000313" key="2">
    <source>
        <dbReference type="EMBL" id="RCU45717.1"/>
    </source>
</evidence>
<feature type="transmembrane region" description="Helical" evidence="1">
    <location>
        <begin position="134"/>
        <end position="152"/>
    </location>
</feature>
<accession>A0A368N553</accession>
<sequence length="196" mass="22762">MSHAEDYYGPTLYLVMVIACGAITIAGYPAAVGYLLLIKLVYSVVVSMIIHRWRESSDVLVESEENRWMANLHGIPVKEVSNALKNLHFTSEDMMVRRYQTLLLPKFILISLLTFSTIQPLYQNVTKQGFGMADWFGVVLLGYLCFQLFYTFQSLMMAKTMRWEVNRYLLGEHTYYSAFTSHKKGYFMPFLDKVFR</sequence>
<feature type="transmembrane region" description="Helical" evidence="1">
    <location>
        <begin position="103"/>
        <end position="122"/>
    </location>
</feature>
<reference evidence="2 3" key="1">
    <citation type="submission" date="2018-07" db="EMBL/GenBank/DDBJ databases">
        <title>Corallincola holothuriorum sp. nov., a new facultative anaerobe isolated from sea cucumber Apostichopus japonicus.</title>
        <authorList>
            <person name="Xia H."/>
        </authorList>
    </citation>
    <scope>NUCLEOTIDE SEQUENCE [LARGE SCALE GENOMIC DNA]</scope>
    <source>
        <strain evidence="2 3">C4</strain>
    </source>
</reference>
<protein>
    <submittedName>
        <fullName evidence="2">Uncharacterized protein</fullName>
    </submittedName>
</protein>
<organism evidence="2 3">
    <name type="scientific">Corallincola holothuriorum</name>
    <dbReference type="NCBI Taxonomy" id="2282215"/>
    <lineage>
        <taxon>Bacteria</taxon>
        <taxon>Pseudomonadati</taxon>
        <taxon>Pseudomonadota</taxon>
        <taxon>Gammaproteobacteria</taxon>
        <taxon>Alteromonadales</taxon>
        <taxon>Psychromonadaceae</taxon>
        <taxon>Corallincola</taxon>
    </lineage>
</organism>
<keyword evidence="1" id="KW-0472">Membrane</keyword>
<proteinExistence type="predicted"/>